<evidence type="ECO:0000256" key="3">
    <source>
        <dbReference type="ARBA" id="ARBA00022670"/>
    </source>
</evidence>
<dbReference type="Pfam" id="PF00574">
    <property type="entry name" value="CLP_protease"/>
    <property type="match status" value="1"/>
</dbReference>
<evidence type="ECO:0000256" key="7">
    <source>
        <dbReference type="HAMAP-Rule" id="MF_00444"/>
    </source>
</evidence>
<dbReference type="HAMAP" id="MF_00444">
    <property type="entry name" value="ClpP"/>
    <property type="match status" value="1"/>
</dbReference>
<evidence type="ECO:0000256" key="10">
    <source>
        <dbReference type="RuleBase" id="RU000549"/>
    </source>
</evidence>
<gene>
    <name evidence="7" type="primary">clpP</name>
    <name evidence="13" type="ORF">ACFSCS_06110</name>
</gene>
<evidence type="ECO:0000256" key="9">
    <source>
        <dbReference type="PROSITE-ProRule" id="PRU10086"/>
    </source>
</evidence>
<dbReference type="Proteomes" id="UP001597326">
    <property type="component" value="Unassembled WGS sequence"/>
</dbReference>
<dbReference type="PROSITE" id="PS00382">
    <property type="entry name" value="CLP_PROTEASE_HIS"/>
    <property type="match status" value="1"/>
</dbReference>
<keyword evidence="5 7" id="KW-0720">Serine protease</keyword>
<keyword evidence="14" id="KW-1185">Reference proteome</keyword>
<dbReference type="PANTHER" id="PTHR10381:SF26">
    <property type="entry name" value="ATP-DEPENDENT CLP PROTEASE PROTEOLYTIC SUBUNIT-LIKE-RELATED"/>
    <property type="match status" value="1"/>
</dbReference>
<evidence type="ECO:0000256" key="8">
    <source>
        <dbReference type="PROSITE-ProRule" id="PRU10085"/>
    </source>
</evidence>
<reference evidence="14" key="1">
    <citation type="journal article" date="2019" name="Int. J. Syst. Evol. Microbiol.">
        <title>The Global Catalogue of Microorganisms (GCM) 10K type strain sequencing project: providing services to taxonomists for standard genome sequencing and annotation.</title>
        <authorList>
            <consortium name="The Broad Institute Genomics Platform"/>
            <consortium name="The Broad Institute Genome Sequencing Center for Infectious Disease"/>
            <person name="Wu L."/>
            <person name="Ma J."/>
        </authorList>
    </citation>
    <scope>NUCLEOTIDE SEQUENCE [LARGE SCALE GENOMIC DNA]</scope>
    <source>
        <strain evidence="14">CAIM 431</strain>
    </source>
</reference>
<accession>A0ABW4RUK2</accession>
<dbReference type="Gene3D" id="3.90.226.10">
    <property type="entry name" value="2-enoyl-CoA Hydratase, Chain A, domain 1"/>
    <property type="match status" value="1"/>
</dbReference>
<dbReference type="InterPro" id="IPR029045">
    <property type="entry name" value="ClpP/crotonase-like_dom_sf"/>
</dbReference>
<sequence>MTNPMLPGGMAPAGPSMDYYIPQWEERTSYGMRRVDPYTKLFEERIIFLGTPISDEIANAVMAQLLCLQQMDSERPISMYINSPGGSFTALTAIYDTMRYIKPDVQTVCLGQAASAAAVLLAAGTKGRRMALPNSRILIHQPATEGGYGQSSDLEIQANEILRIRGLMENMLASDTGQSVEKVSRDIERDKYLTAQEAVEYGIVDDILTSLKDLG</sequence>
<dbReference type="NCBIfam" id="NF001368">
    <property type="entry name" value="PRK00277.1"/>
    <property type="match status" value="1"/>
</dbReference>
<dbReference type="EC" id="3.4.21.92" evidence="7 10"/>
<organism evidence="13 14">
    <name type="scientific">Luteococcus peritonei</name>
    <dbReference type="NCBI Taxonomy" id="88874"/>
    <lineage>
        <taxon>Bacteria</taxon>
        <taxon>Bacillati</taxon>
        <taxon>Actinomycetota</taxon>
        <taxon>Actinomycetes</taxon>
        <taxon>Propionibacteriales</taxon>
        <taxon>Propionibacteriaceae</taxon>
        <taxon>Luteococcus</taxon>
    </lineage>
</organism>
<dbReference type="PRINTS" id="PR00127">
    <property type="entry name" value="CLPPROTEASEP"/>
</dbReference>
<dbReference type="PANTHER" id="PTHR10381">
    <property type="entry name" value="ATP-DEPENDENT CLP PROTEASE PROTEOLYTIC SUBUNIT"/>
    <property type="match status" value="1"/>
</dbReference>
<evidence type="ECO:0000256" key="6">
    <source>
        <dbReference type="ARBA" id="ARBA00034021"/>
    </source>
</evidence>
<evidence type="ECO:0000256" key="4">
    <source>
        <dbReference type="ARBA" id="ARBA00022801"/>
    </source>
</evidence>
<dbReference type="InterPro" id="IPR018215">
    <property type="entry name" value="ClpP_Ser_AS"/>
</dbReference>
<feature type="active site" evidence="8">
    <location>
        <position position="115"/>
    </location>
</feature>
<dbReference type="InterPro" id="IPR023562">
    <property type="entry name" value="ClpP/TepA"/>
</dbReference>
<dbReference type="NCBIfam" id="NF009205">
    <property type="entry name" value="PRK12553.1"/>
    <property type="match status" value="1"/>
</dbReference>
<evidence type="ECO:0000256" key="11">
    <source>
        <dbReference type="RuleBase" id="RU000550"/>
    </source>
</evidence>
<keyword evidence="2 7" id="KW-0963">Cytoplasm</keyword>
<evidence type="ECO:0000313" key="14">
    <source>
        <dbReference type="Proteomes" id="UP001597326"/>
    </source>
</evidence>
<comment type="subunit">
    <text evidence="7">Fourteen ClpP subunits assemble into 2 heptameric rings which stack back to back to give a disk-like structure with a central cavity, resembling the structure of eukaryotic proteasomes.</text>
</comment>
<feature type="active site" evidence="7 9">
    <location>
        <position position="140"/>
    </location>
</feature>
<dbReference type="PROSITE" id="PS00381">
    <property type="entry name" value="CLP_PROTEASE_SER"/>
    <property type="match status" value="1"/>
</dbReference>
<keyword evidence="4 7" id="KW-0378">Hydrolase</keyword>
<proteinExistence type="inferred from homology"/>
<comment type="function">
    <text evidence="7 11">Cleaves peptides in various proteins in a process that requires ATP hydrolysis. Has a chymotrypsin-like activity. Plays a major role in the degradation of misfolded proteins.</text>
</comment>
<dbReference type="InterPro" id="IPR001907">
    <property type="entry name" value="ClpP"/>
</dbReference>
<dbReference type="InterPro" id="IPR033135">
    <property type="entry name" value="ClpP_His_AS"/>
</dbReference>
<evidence type="ECO:0000313" key="13">
    <source>
        <dbReference type="EMBL" id="MFD1889764.1"/>
    </source>
</evidence>
<feature type="active site" description="Nucleophile" evidence="7">
    <location>
        <position position="115"/>
    </location>
</feature>
<protein>
    <recommendedName>
        <fullName evidence="7 12">ATP-dependent Clp protease proteolytic subunit</fullName>
        <ecNumber evidence="7 10">3.4.21.92</ecNumber>
    </recommendedName>
    <alternativeName>
        <fullName evidence="7">Endopeptidase Clp</fullName>
    </alternativeName>
</protein>
<dbReference type="EMBL" id="JBHUFZ010000015">
    <property type="protein sequence ID" value="MFD1889764.1"/>
    <property type="molecule type" value="Genomic_DNA"/>
</dbReference>
<dbReference type="CDD" id="cd07017">
    <property type="entry name" value="S14_ClpP_2"/>
    <property type="match status" value="1"/>
</dbReference>
<evidence type="ECO:0000256" key="5">
    <source>
        <dbReference type="ARBA" id="ARBA00022825"/>
    </source>
</evidence>
<evidence type="ECO:0000256" key="12">
    <source>
        <dbReference type="RuleBase" id="RU003567"/>
    </source>
</evidence>
<dbReference type="GO" id="GO:0008233">
    <property type="term" value="F:peptidase activity"/>
    <property type="evidence" value="ECO:0007669"/>
    <property type="project" value="UniProtKB-KW"/>
</dbReference>
<evidence type="ECO:0000256" key="1">
    <source>
        <dbReference type="ARBA" id="ARBA00007039"/>
    </source>
</evidence>
<keyword evidence="3 7" id="KW-0645">Protease</keyword>
<comment type="caution">
    <text evidence="13">The sequence shown here is derived from an EMBL/GenBank/DDBJ whole genome shotgun (WGS) entry which is preliminary data.</text>
</comment>
<comment type="catalytic activity">
    <reaction evidence="6 7 9">
        <text>Hydrolysis of proteins to small peptides in the presence of ATP and magnesium. alpha-casein is the usual test substrate. In the absence of ATP, only oligopeptides shorter than five residues are hydrolyzed (such as succinyl-Leu-Tyr-|-NHMec, and Leu-Tyr-Leu-|-Tyr-Trp, in which cleavage of the -Tyr-|-Leu- and -Tyr-|-Trp bonds also occurs).</text>
        <dbReference type="EC" id="3.4.21.92"/>
    </reaction>
</comment>
<dbReference type="SUPFAM" id="SSF52096">
    <property type="entry name" value="ClpP/crotonase"/>
    <property type="match status" value="1"/>
</dbReference>
<name>A0ABW4RUK2_9ACTN</name>
<evidence type="ECO:0000256" key="2">
    <source>
        <dbReference type="ARBA" id="ARBA00022490"/>
    </source>
</evidence>
<comment type="similarity">
    <text evidence="1 7 12">Belongs to the peptidase S14 family.</text>
</comment>
<comment type="subcellular location">
    <subcellularLocation>
        <location evidence="7">Cytoplasm</location>
    </subcellularLocation>
</comment>
<dbReference type="GO" id="GO:0006508">
    <property type="term" value="P:proteolysis"/>
    <property type="evidence" value="ECO:0007669"/>
    <property type="project" value="UniProtKB-KW"/>
</dbReference>
<dbReference type="RefSeq" id="WP_343873377.1">
    <property type="nucleotide sequence ID" value="NZ_BAAAIX010000016.1"/>
</dbReference>